<name>A0ABD5QMJ8_9EURY</name>
<protein>
    <submittedName>
        <fullName evidence="3">Universal stress protein</fullName>
    </submittedName>
</protein>
<keyword evidence="4" id="KW-1185">Reference proteome</keyword>
<dbReference type="InterPro" id="IPR006016">
    <property type="entry name" value="UspA"/>
</dbReference>
<dbReference type="EMBL" id="JBHSJG010000065">
    <property type="protein sequence ID" value="MFC4990234.1"/>
    <property type="molecule type" value="Genomic_DNA"/>
</dbReference>
<dbReference type="Pfam" id="PF00582">
    <property type="entry name" value="Usp"/>
    <property type="match status" value="1"/>
</dbReference>
<dbReference type="InterPro" id="IPR006015">
    <property type="entry name" value="Universal_stress_UspA"/>
</dbReference>
<evidence type="ECO:0000256" key="1">
    <source>
        <dbReference type="ARBA" id="ARBA00008791"/>
    </source>
</evidence>
<comment type="caution">
    <text evidence="3">The sequence shown here is derived from an EMBL/GenBank/DDBJ whole genome shotgun (WGS) entry which is preliminary data.</text>
</comment>
<dbReference type="PANTHER" id="PTHR46268:SF6">
    <property type="entry name" value="UNIVERSAL STRESS PROTEIN UP12"/>
    <property type="match status" value="1"/>
</dbReference>
<dbReference type="SUPFAM" id="SSF52402">
    <property type="entry name" value="Adenine nucleotide alpha hydrolases-like"/>
    <property type="match status" value="1"/>
</dbReference>
<organism evidence="3 4">
    <name type="scientific">Saliphagus infecundisoli</name>
    <dbReference type="NCBI Taxonomy" id="1849069"/>
    <lineage>
        <taxon>Archaea</taxon>
        <taxon>Methanobacteriati</taxon>
        <taxon>Methanobacteriota</taxon>
        <taxon>Stenosarchaea group</taxon>
        <taxon>Halobacteria</taxon>
        <taxon>Halobacteriales</taxon>
        <taxon>Natrialbaceae</taxon>
        <taxon>Saliphagus</taxon>
    </lineage>
</organism>
<dbReference type="InterPro" id="IPR014729">
    <property type="entry name" value="Rossmann-like_a/b/a_fold"/>
</dbReference>
<dbReference type="Proteomes" id="UP001595925">
    <property type="component" value="Unassembled WGS sequence"/>
</dbReference>
<accession>A0ABD5QMJ8</accession>
<dbReference type="CDD" id="cd00293">
    <property type="entry name" value="USP-like"/>
    <property type="match status" value="1"/>
</dbReference>
<dbReference type="AlphaFoldDB" id="A0ABD5QMJ8"/>
<dbReference type="Gene3D" id="3.40.50.620">
    <property type="entry name" value="HUPs"/>
    <property type="match status" value="1"/>
</dbReference>
<reference evidence="3 4" key="1">
    <citation type="journal article" date="2019" name="Int. J. Syst. Evol. Microbiol.">
        <title>The Global Catalogue of Microorganisms (GCM) 10K type strain sequencing project: providing services to taxonomists for standard genome sequencing and annotation.</title>
        <authorList>
            <consortium name="The Broad Institute Genomics Platform"/>
            <consortium name="The Broad Institute Genome Sequencing Center for Infectious Disease"/>
            <person name="Wu L."/>
            <person name="Ma J."/>
        </authorList>
    </citation>
    <scope>NUCLEOTIDE SEQUENCE [LARGE SCALE GENOMIC DNA]</scope>
    <source>
        <strain evidence="3 4">CGMCC 1.15824</strain>
    </source>
</reference>
<dbReference type="RefSeq" id="WP_114577877.1">
    <property type="nucleotide sequence ID" value="NZ_JAIVEF010000008.1"/>
</dbReference>
<evidence type="ECO:0000259" key="2">
    <source>
        <dbReference type="Pfam" id="PF00582"/>
    </source>
</evidence>
<feature type="domain" description="UspA" evidence="2">
    <location>
        <begin position="10"/>
        <end position="151"/>
    </location>
</feature>
<evidence type="ECO:0000313" key="4">
    <source>
        <dbReference type="Proteomes" id="UP001595925"/>
    </source>
</evidence>
<comment type="similarity">
    <text evidence="1">Belongs to the universal stress protein A family.</text>
</comment>
<gene>
    <name evidence="3" type="ORF">ACFPFO_21290</name>
</gene>
<dbReference type="PRINTS" id="PR01438">
    <property type="entry name" value="UNVRSLSTRESS"/>
</dbReference>
<evidence type="ECO:0000313" key="3">
    <source>
        <dbReference type="EMBL" id="MFC4990234.1"/>
    </source>
</evidence>
<dbReference type="PANTHER" id="PTHR46268">
    <property type="entry name" value="STRESS RESPONSE PROTEIN NHAX"/>
    <property type="match status" value="1"/>
</dbReference>
<proteinExistence type="inferred from homology"/>
<sequence>MDDREPFSVETVLAPVDGSEESASAVEFAVAVADRYDASVHVLFVLGRGVVKGMDAGTVEEGEVADNAQRFLDEVGGVADAYGVPLSTSMTHGFSTSRKTRHPGSVVLDAADTVGADFIVIPRESVIERPAEVLEKTAEYVLSYASQPVLSV</sequence>